<evidence type="ECO:0000256" key="19">
    <source>
        <dbReference type="ARBA" id="ARBA00036239"/>
    </source>
</evidence>
<evidence type="ECO:0000256" key="1">
    <source>
        <dbReference type="ARBA" id="ARBA00022448"/>
    </source>
</evidence>
<evidence type="ECO:0000256" key="22">
    <source>
        <dbReference type="PIRSR" id="PIRSR601508-2"/>
    </source>
</evidence>
<evidence type="ECO:0000256" key="13">
    <source>
        <dbReference type="ARBA" id="ARBA00023180"/>
    </source>
</evidence>
<evidence type="ECO:0000256" key="4">
    <source>
        <dbReference type="ARBA" id="ARBA00022729"/>
    </source>
</evidence>
<evidence type="ECO:0000256" key="20">
    <source>
        <dbReference type="ARBA" id="ARBA00036634"/>
    </source>
</evidence>
<name>A0A437CV70_ORYJA</name>
<feature type="site" description="Interaction with the cone snail toxin Con-ikot-ikot" evidence="22">
    <location>
        <position position="86"/>
    </location>
</feature>
<evidence type="ECO:0000259" key="26">
    <source>
        <dbReference type="SMART" id="SM00079"/>
    </source>
</evidence>
<keyword evidence="6" id="KW-0460">Magnesium</keyword>
<dbReference type="InterPro" id="IPR015683">
    <property type="entry name" value="Ionotropic_Glu_rcpt"/>
</dbReference>
<evidence type="ECO:0000256" key="5">
    <source>
        <dbReference type="ARBA" id="ARBA00022837"/>
    </source>
</evidence>
<reference evidence="27 28" key="1">
    <citation type="submission" date="2018-11" db="EMBL/GenBank/DDBJ databases">
        <authorList>
            <person name="Lopez-Roques C."/>
            <person name="Donnadieu C."/>
            <person name="Bouchez O."/>
            <person name="Klopp C."/>
            <person name="Cabau C."/>
            <person name="Zahm M."/>
        </authorList>
    </citation>
    <scope>NUCLEOTIDE SEQUENCE [LARGE SCALE GENOMIC DNA]</scope>
    <source>
        <strain evidence="27">RS831</strain>
        <tissue evidence="27">Whole body</tissue>
    </source>
</reference>
<evidence type="ECO:0000256" key="15">
    <source>
        <dbReference type="ARBA" id="ARBA00023286"/>
    </source>
</evidence>
<feature type="transmembrane region" description="Helical" evidence="25">
    <location>
        <begin position="12"/>
        <end position="36"/>
    </location>
</feature>
<evidence type="ECO:0000256" key="3">
    <source>
        <dbReference type="ARBA" id="ARBA00022692"/>
    </source>
</evidence>
<reference evidence="27 28" key="2">
    <citation type="submission" date="2019-01" db="EMBL/GenBank/DDBJ databases">
        <title>A chromosome length genome reference of the Java medaka (oryzias javanicus).</title>
        <authorList>
            <person name="Herpin A."/>
            <person name="Takehana Y."/>
            <person name="Naruse K."/>
            <person name="Ansai S."/>
            <person name="Kawaguchi M."/>
        </authorList>
    </citation>
    <scope>NUCLEOTIDE SEQUENCE [LARGE SCALE GENOMIC DNA]</scope>
    <source>
        <strain evidence="27">RS831</strain>
        <tissue evidence="27">Whole body</tissue>
    </source>
</reference>
<gene>
    <name evidence="27" type="ORF">OJAV_G00111470</name>
</gene>
<keyword evidence="14" id="KW-0628">Postsynaptic cell membrane</keyword>
<comment type="catalytic activity">
    <reaction evidence="19">
        <text>Na(+)(in) = Na(+)(out)</text>
        <dbReference type="Rhea" id="RHEA:34963"/>
        <dbReference type="ChEBI" id="CHEBI:29101"/>
    </reaction>
</comment>
<keyword evidence="13" id="KW-0325">Glycoprotein</keyword>
<keyword evidence="3 25" id="KW-0812">Transmembrane</keyword>
<dbReference type="GO" id="GO:0004972">
    <property type="term" value="F:NMDA glutamate receptor activity"/>
    <property type="evidence" value="ECO:0007669"/>
    <property type="project" value="UniProtKB-ARBA"/>
</dbReference>
<keyword evidence="28" id="KW-1185">Reference proteome</keyword>
<evidence type="ECO:0000256" key="8">
    <source>
        <dbReference type="ARBA" id="ARBA00023018"/>
    </source>
</evidence>
<dbReference type="Pfam" id="PF00060">
    <property type="entry name" value="Lig_chan"/>
    <property type="match status" value="1"/>
</dbReference>
<keyword evidence="4" id="KW-0732">Signal</keyword>
<keyword evidence="7 25" id="KW-1133">Transmembrane helix</keyword>
<keyword evidence="10 25" id="KW-0472">Membrane</keyword>
<evidence type="ECO:0000256" key="10">
    <source>
        <dbReference type="ARBA" id="ARBA00023136"/>
    </source>
</evidence>
<comment type="catalytic activity">
    <reaction evidence="20">
        <text>Ca(2+)(in) = Ca(2+)(out)</text>
        <dbReference type="Rhea" id="RHEA:29671"/>
        <dbReference type="ChEBI" id="CHEBI:29108"/>
    </reaction>
</comment>
<keyword evidence="11 23" id="KW-1015">Disulfide bond</keyword>
<protein>
    <recommendedName>
        <fullName evidence="26">Ionotropic glutamate receptor C-terminal domain-containing protein</fullName>
    </recommendedName>
</protein>
<evidence type="ECO:0000256" key="11">
    <source>
        <dbReference type="ARBA" id="ARBA00023157"/>
    </source>
</evidence>
<evidence type="ECO:0000256" key="9">
    <source>
        <dbReference type="ARBA" id="ARBA00023065"/>
    </source>
</evidence>
<evidence type="ECO:0000313" key="28">
    <source>
        <dbReference type="Proteomes" id="UP000283210"/>
    </source>
</evidence>
<comment type="subcellular location">
    <subcellularLocation>
        <location evidence="17">Postsynaptic cell membrane</location>
        <topology evidence="17">Multi-pass membrane protein</topology>
    </subcellularLocation>
</comment>
<evidence type="ECO:0000256" key="23">
    <source>
        <dbReference type="PIRSR" id="PIRSR601508-3"/>
    </source>
</evidence>
<dbReference type="Gene3D" id="3.40.190.10">
    <property type="entry name" value="Periplasmic binding protein-like II"/>
    <property type="match status" value="2"/>
</dbReference>
<accession>A0A437CV70</accession>
<feature type="binding site" evidence="21">
    <location>
        <position position="81"/>
    </location>
    <ligand>
        <name>L-glutamate</name>
        <dbReference type="ChEBI" id="CHEBI:29985"/>
    </ligand>
</feature>
<dbReference type="InterPro" id="IPR001508">
    <property type="entry name" value="Iono_Glu_rcpt_met"/>
</dbReference>
<dbReference type="EMBL" id="CM012447">
    <property type="protein sequence ID" value="RVE66848.1"/>
    <property type="molecule type" value="Genomic_DNA"/>
</dbReference>
<dbReference type="GO" id="GO:0045211">
    <property type="term" value="C:postsynaptic membrane"/>
    <property type="evidence" value="ECO:0007669"/>
    <property type="project" value="UniProtKB-SubCell"/>
</dbReference>
<keyword evidence="2" id="KW-1003">Cell membrane</keyword>
<evidence type="ECO:0000256" key="6">
    <source>
        <dbReference type="ARBA" id="ARBA00022842"/>
    </source>
</evidence>
<dbReference type="FunFam" id="3.40.190.10:FF:000007">
    <property type="entry name" value="Putative glutamate receptor ionotropic NMDA 2B"/>
    <property type="match status" value="1"/>
</dbReference>
<keyword evidence="15" id="KW-1071">Ligand-gated ion channel</keyword>
<dbReference type="OrthoDB" id="5984008at2759"/>
<feature type="domain" description="Ionotropic glutamate receptor C-terminal" evidence="26">
    <location>
        <begin position="4"/>
        <end position="189"/>
    </location>
</feature>
<evidence type="ECO:0000256" key="16">
    <source>
        <dbReference type="ARBA" id="ARBA00023303"/>
    </source>
</evidence>
<feature type="transmembrane region" description="Helical" evidence="25">
    <location>
        <begin position="208"/>
        <end position="228"/>
    </location>
</feature>
<evidence type="ECO:0000256" key="14">
    <source>
        <dbReference type="ARBA" id="ARBA00023257"/>
    </source>
</evidence>
<evidence type="ECO:0000313" key="27">
    <source>
        <dbReference type="EMBL" id="RVE66848.1"/>
    </source>
</evidence>
<feature type="region of interest" description="Disordered" evidence="24">
    <location>
        <begin position="397"/>
        <end position="420"/>
    </location>
</feature>
<evidence type="ECO:0000256" key="21">
    <source>
        <dbReference type="PIRSR" id="PIRSR601508-1"/>
    </source>
</evidence>
<dbReference type="PRINTS" id="PR00177">
    <property type="entry name" value="NMDARECEPTOR"/>
</dbReference>
<feature type="compositionally biased region" description="Basic and acidic residues" evidence="24">
    <location>
        <begin position="408"/>
        <end position="420"/>
    </location>
</feature>
<evidence type="ECO:0000256" key="25">
    <source>
        <dbReference type="SAM" id="Phobius"/>
    </source>
</evidence>
<dbReference type="AlphaFoldDB" id="A0A437CV70"/>
<evidence type="ECO:0000256" key="7">
    <source>
        <dbReference type="ARBA" id="ARBA00022989"/>
    </source>
</evidence>
<sequence>MSQRIKCRPTIDLFPCLFSLQVLVWAFFAVIFLASYTANLAAFMIQEEYIDTVSGLSDKKFQQPTEQYPPLRFGTVPNGSTEENIRSNYPNMHQYMIRNNQKGVEEAIDNLKTGKLDAFIYDAAVLNYMARKDEGCKVMTIGSGKVFATTGYGIALHKNSRWKRPLDLALLQLVGDDEIDMLERLWLSGICHNDKIEVMSSKLDIDNMAGVFYMLLVAMGLSLLVFAWEHMVYWKLRHCVKRSGGMDFLLALSRGMYSCCQFEDETAPGGGTSTLPQYHTVTTMPTAPQQHLVTATVNNTTAIAMVQQQQKHHQQPSGQTYTTMLPGSPPTTAHSAVALGPSNSPLLEGPMPCSTFLPRHDRRLAVVDRWNRPKQEKAMSGGNSGAVGIGELLEESLTYRPNSSTSRTWDRPGPCKEEQV</sequence>
<evidence type="ECO:0000256" key="18">
    <source>
        <dbReference type="ARBA" id="ARBA00034430"/>
    </source>
</evidence>
<organism evidence="27 28">
    <name type="scientific">Oryzias javanicus</name>
    <name type="common">Javanese ricefish</name>
    <name type="synonym">Aplocheilus javanicus</name>
    <dbReference type="NCBI Taxonomy" id="123683"/>
    <lineage>
        <taxon>Eukaryota</taxon>
        <taxon>Metazoa</taxon>
        <taxon>Chordata</taxon>
        <taxon>Craniata</taxon>
        <taxon>Vertebrata</taxon>
        <taxon>Euteleostomi</taxon>
        <taxon>Actinopterygii</taxon>
        <taxon>Neopterygii</taxon>
        <taxon>Teleostei</taxon>
        <taxon>Neoteleostei</taxon>
        <taxon>Acanthomorphata</taxon>
        <taxon>Ovalentaria</taxon>
        <taxon>Atherinomorphae</taxon>
        <taxon>Beloniformes</taxon>
        <taxon>Adrianichthyidae</taxon>
        <taxon>Oryziinae</taxon>
        <taxon>Oryzias</taxon>
    </lineage>
</organism>
<keyword evidence="8" id="KW-0770">Synapse</keyword>
<evidence type="ECO:0000256" key="17">
    <source>
        <dbReference type="ARBA" id="ARBA00034104"/>
    </source>
</evidence>
<keyword evidence="12" id="KW-0675">Receptor</keyword>
<keyword evidence="1" id="KW-0813">Transport</keyword>
<keyword evidence="5" id="KW-0106">Calcium</keyword>
<keyword evidence="16" id="KW-0407">Ion channel</keyword>
<dbReference type="PANTHER" id="PTHR18966">
    <property type="entry name" value="IONOTROPIC GLUTAMATE RECEPTOR"/>
    <property type="match status" value="1"/>
</dbReference>
<dbReference type="InterPro" id="IPR001320">
    <property type="entry name" value="Iontro_rcpt_C"/>
</dbReference>
<keyword evidence="9" id="KW-0406">Ion transport</keyword>
<feature type="site" description="Crucial to convey clamshell closure to channel opening" evidence="22">
    <location>
        <position position="53"/>
    </location>
</feature>
<evidence type="ECO:0000256" key="12">
    <source>
        <dbReference type="ARBA" id="ARBA00023170"/>
    </source>
</evidence>
<feature type="binding site" evidence="21">
    <location>
        <position position="80"/>
    </location>
    <ligand>
        <name>L-glutamate</name>
        <dbReference type="ChEBI" id="CHEBI:29985"/>
    </ligand>
</feature>
<feature type="binding site" evidence="21">
    <location>
        <position position="122"/>
    </location>
    <ligand>
        <name>L-glutamate</name>
        <dbReference type="ChEBI" id="CHEBI:29985"/>
    </ligand>
</feature>
<dbReference type="Proteomes" id="UP000283210">
    <property type="component" value="Chromosome 11"/>
</dbReference>
<evidence type="ECO:0000256" key="24">
    <source>
        <dbReference type="SAM" id="MobiDB-lite"/>
    </source>
</evidence>
<dbReference type="SUPFAM" id="SSF53850">
    <property type="entry name" value="Periplasmic binding protein-like II"/>
    <property type="match status" value="1"/>
</dbReference>
<evidence type="ECO:0000256" key="2">
    <source>
        <dbReference type="ARBA" id="ARBA00022475"/>
    </source>
</evidence>
<dbReference type="SMART" id="SM00079">
    <property type="entry name" value="PBPe"/>
    <property type="match status" value="1"/>
</dbReference>
<feature type="disulfide bond" evidence="23">
    <location>
        <begin position="136"/>
        <end position="191"/>
    </location>
</feature>
<proteinExistence type="predicted"/>
<comment type="catalytic activity">
    <reaction evidence="18">
        <text>K(+)(in) = K(+)(out)</text>
        <dbReference type="Rhea" id="RHEA:29463"/>
        <dbReference type="ChEBI" id="CHEBI:29103"/>
    </reaction>
</comment>